<comment type="caution">
    <text evidence="1">The sequence shown here is derived from an EMBL/GenBank/DDBJ whole genome shotgun (WGS) entry which is preliminary data.</text>
</comment>
<evidence type="ECO:0000313" key="1">
    <source>
        <dbReference type="EMBL" id="CAA9893040.1"/>
    </source>
</evidence>
<proteinExistence type="predicted"/>
<reference evidence="1 2" key="1">
    <citation type="submission" date="2020-02" db="EMBL/GenBank/DDBJ databases">
        <authorList>
            <person name="Hogendoorn C."/>
        </authorList>
    </citation>
    <scope>NUCLEOTIDE SEQUENCE [LARGE SCALE GENOMIC DNA]</scope>
    <source>
        <strain evidence="1">METHB21</strain>
    </source>
</reference>
<dbReference type="EMBL" id="CADCXN010000131">
    <property type="protein sequence ID" value="CAA9893040.1"/>
    <property type="molecule type" value="Genomic_DNA"/>
</dbReference>
<name>A0A8S0WM36_9GAMM</name>
<protein>
    <submittedName>
        <fullName evidence="1">Uncharacterized protein</fullName>
    </submittedName>
</protein>
<organism evidence="1 2">
    <name type="scientific">Candidatus Methylobacter favarea</name>
    <dbReference type="NCBI Taxonomy" id="2707345"/>
    <lineage>
        <taxon>Bacteria</taxon>
        <taxon>Pseudomonadati</taxon>
        <taxon>Pseudomonadota</taxon>
        <taxon>Gammaproteobacteria</taxon>
        <taxon>Methylococcales</taxon>
        <taxon>Methylococcaceae</taxon>
        <taxon>Methylobacter</taxon>
    </lineage>
</organism>
<gene>
    <name evidence="1" type="ORF">METHB2_960003</name>
</gene>
<keyword evidence="2" id="KW-1185">Reference proteome</keyword>
<evidence type="ECO:0000313" key="2">
    <source>
        <dbReference type="Proteomes" id="UP000494216"/>
    </source>
</evidence>
<dbReference type="Proteomes" id="UP000494216">
    <property type="component" value="Unassembled WGS sequence"/>
</dbReference>
<sequence>MWRWLAGILKKPAYSCARIRPACIPPSGLGLDYCTLFDRSDRGLFIMPGFFY</sequence>
<accession>A0A8S0WM36</accession>
<dbReference type="AlphaFoldDB" id="A0A8S0WM36"/>